<evidence type="ECO:0000259" key="3">
    <source>
        <dbReference type="PROSITE" id="PS51737"/>
    </source>
</evidence>
<dbReference type="Pfam" id="PF00239">
    <property type="entry name" value="Resolvase"/>
    <property type="match status" value="1"/>
</dbReference>
<dbReference type="PANTHER" id="PTHR30461:SF23">
    <property type="entry name" value="DNA RECOMBINASE-RELATED"/>
    <property type="match status" value="1"/>
</dbReference>
<dbReference type="Gene3D" id="3.40.50.1390">
    <property type="entry name" value="Resolvase, N-terminal catalytic domain"/>
    <property type="match status" value="1"/>
</dbReference>
<dbReference type="PROSITE" id="PS51736">
    <property type="entry name" value="RECOMBINASES_3"/>
    <property type="match status" value="1"/>
</dbReference>
<dbReference type="Proteomes" id="UP000490386">
    <property type="component" value="Unassembled WGS sequence"/>
</dbReference>
<keyword evidence="1" id="KW-0175">Coiled coil</keyword>
<evidence type="ECO:0000256" key="1">
    <source>
        <dbReference type="SAM" id="Coils"/>
    </source>
</evidence>
<reference evidence="4 5" key="1">
    <citation type="submission" date="2019-09" db="EMBL/GenBank/DDBJ databases">
        <title>Phylogeny of genus Pseudoclavibacter and closely related genus.</title>
        <authorList>
            <person name="Li Y."/>
        </authorList>
    </citation>
    <scope>NUCLEOTIDE SEQUENCE [LARGE SCALE GENOMIC DNA]</scope>
    <source>
        <strain evidence="4 5">THG-MD12</strain>
    </source>
</reference>
<feature type="domain" description="Resolvase/invertase-type recombinase catalytic" evidence="2">
    <location>
        <begin position="8"/>
        <end position="156"/>
    </location>
</feature>
<protein>
    <recommendedName>
        <fullName evidence="6">Recombinase family protein</fullName>
    </recommendedName>
</protein>
<sequence>MAVQEQPRAALYARISEDDNSVDKTGNQLAACLKLAEKANYKVVAELDEGTVSAYQGLERPRFKELAQLVQSGAVDVVVATEQTRLAREDHERAAFAKISADRGVLWHFSTSGAVLDLSKPTDRLNAGITGLFASYESDLKKMRLNARFDAQRILGLPLWGPRPFGYEKDRVTIRESEAEHLREAYAAVIRGETLNSIVRDWEKKGIRSPVAEDRNPKRPVKRRGGNTYNVTMLKALLLRERNIGVRTSGAGASLVREKGAWPEIVQGKVYLEARDTLRGIQQKHPGQFGGGVKKYLSAGLVLCACGLPLRSGSSNGTMYLRCRPSYERRAGASHGDQHSSVRMDIVEPYVRGALIRAICEAPLPDDQATSTGRAAEIEAEMNRARGSIERLLDVLEEATEGVPQIQARIAKQERALSKLAEERGGLALESRGQLSDLRADMFSRDPETGKITASLDAGVTLRRAVGARLDAMTIAEQTLYAREYVRVRVAPGRRAAVDRLSVSFLKSPHLDPEIDDAQELASWNE</sequence>
<dbReference type="InterPro" id="IPR006119">
    <property type="entry name" value="Resolv_N"/>
</dbReference>
<proteinExistence type="predicted"/>
<dbReference type="SMART" id="SM00857">
    <property type="entry name" value="Resolvase"/>
    <property type="match status" value="1"/>
</dbReference>
<feature type="coiled-coil region" evidence="1">
    <location>
        <begin position="375"/>
        <end position="423"/>
    </location>
</feature>
<dbReference type="InterPro" id="IPR036162">
    <property type="entry name" value="Resolvase-like_N_sf"/>
</dbReference>
<dbReference type="PANTHER" id="PTHR30461">
    <property type="entry name" value="DNA-INVERTASE FROM LAMBDOID PROPHAGE"/>
    <property type="match status" value="1"/>
</dbReference>
<dbReference type="Gene3D" id="3.90.1750.20">
    <property type="entry name" value="Putative Large Serine Recombinase, Chain B, Domain 2"/>
    <property type="match status" value="1"/>
</dbReference>
<dbReference type="InterPro" id="IPR050639">
    <property type="entry name" value="SSR_resolvase"/>
</dbReference>
<evidence type="ECO:0000313" key="5">
    <source>
        <dbReference type="Proteomes" id="UP000490386"/>
    </source>
</evidence>
<keyword evidence="5" id="KW-1185">Reference proteome</keyword>
<dbReference type="SUPFAM" id="SSF53041">
    <property type="entry name" value="Resolvase-like"/>
    <property type="match status" value="1"/>
</dbReference>
<evidence type="ECO:0008006" key="6">
    <source>
        <dbReference type="Google" id="ProtNLM"/>
    </source>
</evidence>
<evidence type="ECO:0000313" key="4">
    <source>
        <dbReference type="EMBL" id="KAB1639707.1"/>
    </source>
</evidence>
<dbReference type="InterPro" id="IPR011109">
    <property type="entry name" value="DNA_bind_recombinase_dom"/>
</dbReference>
<dbReference type="EMBL" id="WBJX01000001">
    <property type="protein sequence ID" value="KAB1639707.1"/>
    <property type="molecule type" value="Genomic_DNA"/>
</dbReference>
<feature type="domain" description="Recombinase" evidence="3">
    <location>
        <begin position="164"/>
        <end position="284"/>
    </location>
</feature>
<dbReference type="InterPro" id="IPR038109">
    <property type="entry name" value="DNA_bind_recomb_sf"/>
</dbReference>
<dbReference type="CDD" id="cd00338">
    <property type="entry name" value="Ser_Recombinase"/>
    <property type="match status" value="1"/>
</dbReference>
<comment type="caution">
    <text evidence="4">The sequence shown here is derived from an EMBL/GenBank/DDBJ whole genome shotgun (WGS) entry which is preliminary data.</text>
</comment>
<dbReference type="AlphaFoldDB" id="A0A7J5B6E9"/>
<dbReference type="PROSITE" id="PS51737">
    <property type="entry name" value="RECOMBINASE_DNA_BIND"/>
    <property type="match status" value="1"/>
</dbReference>
<dbReference type="GO" id="GO:0003677">
    <property type="term" value="F:DNA binding"/>
    <property type="evidence" value="ECO:0007669"/>
    <property type="project" value="InterPro"/>
</dbReference>
<gene>
    <name evidence="4" type="ORF">F8O03_05140</name>
</gene>
<dbReference type="RefSeq" id="WP_151422878.1">
    <property type="nucleotide sequence ID" value="NZ_WBJX01000001.1"/>
</dbReference>
<dbReference type="OrthoDB" id="4500247at2"/>
<organism evidence="4 5">
    <name type="scientific">Pseudoclavibacter terrae</name>
    <dbReference type="NCBI Taxonomy" id="1530195"/>
    <lineage>
        <taxon>Bacteria</taxon>
        <taxon>Bacillati</taxon>
        <taxon>Actinomycetota</taxon>
        <taxon>Actinomycetes</taxon>
        <taxon>Micrococcales</taxon>
        <taxon>Microbacteriaceae</taxon>
        <taxon>Pseudoclavibacter</taxon>
    </lineage>
</organism>
<accession>A0A7J5B6E9</accession>
<dbReference type="GO" id="GO:0000150">
    <property type="term" value="F:DNA strand exchange activity"/>
    <property type="evidence" value="ECO:0007669"/>
    <property type="project" value="InterPro"/>
</dbReference>
<dbReference type="Pfam" id="PF07508">
    <property type="entry name" value="Recombinase"/>
    <property type="match status" value="1"/>
</dbReference>
<evidence type="ECO:0000259" key="2">
    <source>
        <dbReference type="PROSITE" id="PS51736"/>
    </source>
</evidence>
<name>A0A7J5B6E9_9MICO</name>